<dbReference type="Proteomes" id="UP000198859">
    <property type="component" value="Chromosome I"/>
</dbReference>
<dbReference type="STRING" id="642780.SAMN04488570_0446"/>
<dbReference type="OrthoDB" id="1189996at2"/>
<name>A0A1H1M4K1_9ACTN</name>
<keyword evidence="3" id="KW-1185">Reference proteome</keyword>
<proteinExistence type="predicted"/>
<organism evidence="2 3">
    <name type="scientific">Nocardioides scoriae</name>
    <dbReference type="NCBI Taxonomy" id="642780"/>
    <lineage>
        <taxon>Bacteria</taxon>
        <taxon>Bacillati</taxon>
        <taxon>Actinomycetota</taxon>
        <taxon>Actinomycetes</taxon>
        <taxon>Propionibacteriales</taxon>
        <taxon>Nocardioidaceae</taxon>
        <taxon>Nocardioides</taxon>
    </lineage>
</organism>
<evidence type="ECO:0000313" key="3">
    <source>
        <dbReference type="Proteomes" id="UP000198859"/>
    </source>
</evidence>
<sequence>MTPTDDPREDPTDVAALVERLPLGWSEATYAGRRWGVARSRTAGGRAGSVYAEELGGTDVVSTNVYRVGGTWVLKPCEMPEAKVRAFLEGQQPLTPETDEAGALDGRYCPRKSDVPGSAGSFPG</sequence>
<dbReference type="RefSeq" id="WP_157682685.1">
    <property type="nucleotide sequence ID" value="NZ_LT629757.1"/>
</dbReference>
<dbReference type="AlphaFoldDB" id="A0A1H1M4K1"/>
<feature type="region of interest" description="Disordered" evidence="1">
    <location>
        <begin position="89"/>
        <end position="124"/>
    </location>
</feature>
<gene>
    <name evidence="2" type="ORF">SAMN04488570_0446</name>
</gene>
<protein>
    <submittedName>
        <fullName evidence="2">Uncharacterized protein</fullName>
    </submittedName>
</protein>
<accession>A0A1H1M4K1</accession>
<evidence type="ECO:0000256" key="1">
    <source>
        <dbReference type="SAM" id="MobiDB-lite"/>
    </source>
</evidence>
<dbReference type="EMBL" id="LT629757">
    <property type="protein sequence ID" value="SDR80929.1"/>
    <property type="molecule type" value="Genomic_DNA"/>
</dbReference>
<evidence type="ECO:0000313" key="2">
    <source>
        <dbReference type="EMBL" id="SDR80929.1"/>
    </source>
</evidence>
<reference evidence="3" key="1">
    <citation type="submission" date="2016-10" db="EMBL/GenBank/DDBJ databases">
        <authorList>
            <person name="Varghese N."/>
            <person name="Submissions S."/>
        </authorList>
    </citation>
    <scope>NUCLEOTIDE SEQUENCE [LARGE SCALE GENOMIC DNA]</scope>
    <source>
        <strain evidence="3">DSM 22127</strain>
    </source>
</reference>